<organism evidence="2 3">
    <name type="scientific">Prorocentrum cordatum</name>
    <dbReference type="NCBI Taxonomy" id="2364126"/>
    <lineage>
        <taxon>Eukaryota</taxon>
        <taxon>Sar</taxon>
        <taxon>Alveolata</taxon>
        <taxon>Dinophyceae</taxon>
        <taxon>Prorocentrales</taxon>
        <taxon>Prorocentraceae</taxon>
        <taxon>Prorocentrum</taxon>
    </lineage>
</organism>
<sequence length="290" mass="32799">MAAGWMDWGRSFELKVKGMEPHEEIVADITEWETWGLGFKGGLSEARGRGGKMFLTGPKGRPVCGNMGHYEPSDEDFPLTIQSVCNRHGCTTLVGEEATSSAVLDGIADCCSMSIMSEMQRLELNEWKKADELLRKYEEPITTEMTGALIREVRTLLNDAVNVTRCAFSRVLIYGACFCGVHIHFQVTYSFALRSGSEQCPDARDALWLGICSTLVSMLMVFMKFIGIARYLKNVWRIVWHFDKVLSAEQPAKTQYKSMHVQIAHSRRRLLRWSSAMLPACSIFCMELTW</sequence>
<keyword evidence="1" id="KW-0812">Transmembrane</keyword>
<evidence type="ECO:0000256" key="1">
    <source>
        <dbReference type="SAM" id="Phobius"/>
    </source>
</evidence>
<keyword evidence="1" id="KW-0472">Membrane</keyword>
<proteinExistence type="predicted"/>
<dbReference type="Proteomes" id="UP001189429">
    <property type="component" value="Unassembled WGS sequence"/>
</dbReference>
<evidence type="ECO:0000313" key="3">
    <source>
        <dbReference type="Proteomes" id="UP001189429"/>
    </source>
</evidence>
<keyword evidence="3" id="KW-1185">Reference proteome</keyword>
<gene>
    <name evidence="2" type="ORF">PCOR1329_LOCUS32326</name>
</gene>
<comment type="caution">
    <text evidence="2">The sequence shown here is derived from an EMBL/GenBank/DDBJ whole genome shotgun (WGS) entry which is preliminary data.</text>
</comment>
<keyword evidence="1" id="KW-1133">Transmembrane helix</keyword>
<name>A0ABN9ST21_9DINO</name>
<dbReference type="EMBL" id="CAUYUJ010013051">
    <property type="protein sequence ID" value="CAK0835343.1"/>
    <property type="molecule type" value="Genomic_DNA"/>
</dbReference>
<accession>A0ABN9ST21</accession>
<feature type="transmembrane region" description="Helical" evidence="1">
    <location>
        <begin position="206"/>
        <end position="227"/>
    </location>
</feature>
<reference evidence="2" key="1">
    <citation type="submission" date="2023-10" db="EMBL/GenBank/DDBJ databases">
        <authorList>
            <person name="Chen Y."/>
            <person name="Shah S."/>
            <person name="Dougan E. K."/>
            <person name="Thang M."/>
            <person name="Chan C."/>
        </authorList>
    </citation>
    <scope>NUCLEOTIDE SEQUENCE [LARGE SCALE GENOMIC DNA]</scope>
</reference>
<protein>
    <submittedName>
        <fullName evidence="2">Uncharacterized protein</fullName>
    </submittedName>
</protein>
<evidence type="ECO:0000313" key="2">
    <source>
        <dbReference type="EMBL" id="CAK0835343.1"/>
    </source>
</evidence>